<reference evidence="2" key="1">
    <citation type="submission" date="2020-03" db="EMBL/GenBank/DDBJ databases">
        <authorList>
            <person name="Weist P."/>
        </authorList>
    </citation>
    <scope>NUCLEOTIDE SEQUENCE</scope>
</reference>
<dbReference type="EMBL" id="CADEAL010004247">
    <property type="protein sequence ID" value="CAB1455296.1"/>
    <property type="molecule type" value="Genomic_DNA"/>
</dbReference>
<organism evidence="2 3">
    <name type="scientific">Pleuronectes platessa</name>
    <name type="common">European plaice</name>
    <dbReference type="NCBI Taxonomy" id="8262"/>
    <lineage>
        <taxon>Eukaryota</taxon>
        <taxon>Metazoa</taxon>
        <taxon>Chordata</taxon>
        <taxon>Craniata</taxon>
        <taxon>Vertebrata</taxon>
        <taxon>Euteleostomi</taxon>
        <taxon>Actinopterygii</taxon>
        <taxon>Neopterygii</taxon>
        <taxon>Teleostei</taxon>
        <taxon>Neoteleostei</taxon>
        <taxon>Acanthomorphata</taxon>
        <taxon>Carangaria</taxon>
        <taxon>Pleuronectiformes</taxon>
        <taxon>Pleuronectoidei</taxon>
        <taxon>Pleuronectidae</taxon>
        <taxon>Pleuronectes</taxon>
    </lineage>
</organism>
<feature type="non-terminal residue" evidence="2">
    <location>
        <position position="180"/>
    </location>
</feature>
<keyword evidence="3" id="KW-1185">Reference proteome</keyword>
<comment type="caution">
    <text evidence="2">The sequence shown here is derived from an EMBL/GenBank/DDBJ whole genome shotgun (WGS) entry which is preliminary data.</text>
</comment>
<accession>A0A9N7Z960</accession>
<sequence length="180" mass="19600">MSQFTSNYIQAPLSATLSHNPLAVGSRPSVPSVPSEPSGLQHGGSDIIHHADFREIACAAAHTLFRIGQERMKDSGLSQGAASCSHNELLVSAGESAEETNHPTLHLCVRAGDEFQCSTFDSRLALRDLSLHRDRLQLFSRAEAHMSEHRVPCSDSAPPLVRLSNHRTLLQEPSTHHPSK</sequence>
<feature type="compositionally biased region" description="Low complexity" evidence="1">
    <location>
        <begin position="28"/>
        <end position="38"/>
    </location>
</feature>
<proteinExistence type="predicted"/>
<evidence type="ECO:0000313" key="3">
    <source>
        <dbReference type="Proteomes" id="UP001153269"/>
    </source>
</evidence>
<evidence type="ECO:0000313" key="2">
    <source>
        <dbReference type="EMBL" id="CAB1455296.1"/>
    </source>
</evidence>
<protein>
    <submittedName>
        <fullName evidence="2">Uncharacterized protein</fullName>
    </submittedName>
</protein>
<dbReference type="Proteomes" id="UP001153269">
    <property type="component" value="Unassembled WGS sequence"/>
</dbReference>
<gene>
    <name evidence="2" type="ORF">PLEPLA_LOCUS43071</name>
</gene>
<name>A0A9N7Z960_PLEPL</name>
<evidence type="ECO:0000256" key="1">
    <source>
        <dbReference type="SAM" id="MobiDB-lite"/>
    </source>
</evidence>
<dbReference type="AlphaFoldDB" id="A0A9N7Z960"/>
<feature type="region of interest" description="Disordered" evidence="1">
    <location>
        <begin position="20"/>
        <end position="44"/>
    </location>
</feature>